<proteinExistence type="predicted"/>
<evidence type="ECO:0000256" key="1">
    <source>
        <dbReference type="SAM" id="MobiDB-lite"/>
    </source>
</evidence>
<sequence>MEACRGACSNLERMEVHKNPTPALEGELHPEETRRKATHTQQQHPREQAKRKPNHWKGMSREFWLNQIQQKEGSLALSDTFITALRLGGCWL</sequence>
<feature type="region of interest" description="Disordered" evidence="1">
    <location>
        <begin position="1"/>
        <end position="58"/>
    </location>
</feature>
<dbReference type="AlphaFoldDB" id="A0A0S3TER8"/>
<gene>
    <name evidence="2" type="primary">Vigan.UMG116000</name>
    <name evidence="2" type="ORF">VIGAN_UM116000</name>
</gene>
<dbReference type="EMBL" id="AP015537">
    <property type="protein sequence ID" value="BAU03489.1"/>
    <property type="molecule type" value="Genomic_DNA"/>
</dbReference>
<accession>A0A0S3TER8</accession>
<evidence type="ECO:0000313" key="2">
    <source>
        <dbReference type="EMBL" id="BAU03489.1"/>
    </source>
</evidence>
<feature type="compositionally biased region" description="Basic and acidic residues" evidence="1">
    <location>
        <begin position="26"/>
        <end position="35"/>
    </location>
</feature>
<protein>
    <submittedName>
        <fullName evidence="2">Uncharacterized protein</fullName>
    </submittedName>
</protein>
<organism evidence="2">
    <name type="scientific">Vigna angularis var. angularis</name>
    <dbReference type="NCBI Taxonomy" id="157739"/>
    <lineage>
        <taxon>Eukaryota</taxon>
        <taxon>Viridiplantae</taxon>
        <taxon>Streptophyta</taxon>
        <taxon>Embryophyta</taxon>
        <taxon>Tracheophyta</taxon>
        <taxon>Spermatophyta</taxon>
        <taxon>Magnoliopsida</taxon>
        <taxon>eudicotyledons</taxon>
        <taxon>Gunneridae</taxon>
        <taxon>Pentapetalae</taxon>
        <taxon>rosids</taxon>
        <taxon>fabids</taxon>
        <taxon>Fabales</taxon>
        <taxon>Fabaceae</taxon>
        <taxon>Papilionoideae</taxon>
        <taxon>50 kb inversion clade</taxon>
        <taxon>NPAAA clade</taxon>
        <taxon>indigoferoid/millettioid clade</taxon>
        <taxon>Phaseoleae</taxon>
        <taxon>Vigna</taxon>
    </lineage>
</organism>
<name>A0A0S3TER8_PHAAN</name>
<reference evidence="2" key="1">
    <citation type="journal article" date="2015" name="Sci. Rep.">
        <title>The power of single molecule real-time sequencing technology in the de novo assembly of a eukaryotic genome.</title>
        <authorList>
            <person name="Sakai H."/>
            <person name="Naito K."/>
            <person name="Ogiso-Tanaka E."/>
            <person name="Takahashi Y."/>
            <person name="Iseki K."/>
            <person name="Muto C."/>
            <person name="Satou K."/>
            <person name="Teruya K."/>
            <person name="Shiroma A."/>
            <person name="Shimoji M."/>
            <person name="Hirano T."/>
            <person name="Itoh T."/>
            <person name="Kaga A."/>
            <person name="Tomooka N."/>
        </authorList>
    </citation>
    <scope>NUCLEOTIDE SEQUENCE</scope>
</reference>